<evidence type="ECO:0000313" key="1">
    <source>
        <dbReference type="EMBL" id="QHT74096.1"/>
    </source>
</evidence>
<organism evidence="1">
    <name type="scientific">viral metagenome</name>
    <dbReference type="NCBI Taxonomy" id="1070528"/>
    <lineage>
        <taxon>unclassified sequences</taxon>
        <taxon>metagenomes</taxon>
        <taxon>organismal metagenomes</taxon>
    </lineage>
</organism>
<dbReference type="AlphaFoldDB" id="A0A6C0H1J8"/>
<sequence length="111" mass="13224">MLTSEVSSEEAPPIIDKKKDFCTIFVPNPKDECNETDLLLANDYFLFFIKPSEELINYFNNTKDKNNKRMFHLLINNKIETMEYRYIGAYYQMTTRQAPACRCRWEQSDMT</sequence>
<name>A0A6C0H1J8_9ZZZZ</name>
<dbReference type="EMBL" id="MN739837">
    <property type="protein sequence ID" value="QHT74096.1"/>
    <property type="molecule type" value="Genomic_DNA"/>
</dbReference>
<reference evidence="1" key="1">
    <citation type="journal article" date="2020" name="Nature">
        <title>Giant virus diversity and host interactions through global metagenomics.</title>
        <authorList>
            <person name="Schulz F."/>
            <person name="Roux S."/>
            <person name="Paez-Espino D."/>
            <person name="Jungbluth S."/>
            <person name="Walsh D.A."/>
            <person name="Denef V.J."/>
            <person name="McMahon K.D."/>
            <person name="Konstantinidis K.T."/>
            <person name="Eloe-Fadrosh E.A."/>
            <person name="Kyrpides N.C."/>
            <person name="Woyke T."/>
        </authorList>
    </citation>
    <scope>NUCLEOTIDE SEQUENCE</scope>
    <source>
        <strain evidence="1">GVMAG-M-3300023179-4</strain>
    </source>
</reference>
<protein>
    <submittedName>
        <fullName evidence="1">Uncharacterized protein</fullName>
    </submittedName>
</protein>
<proteinExistence type="predicted"/>
<accession>A0A6C0H1J8</accession>